<sequence>MKRIIDPEHVYFRTVPVFETSSEAYQHLQDRLFIGAAVRLPDDIRLDIYEIQ</sequence>
<proteinExistence type="predicted"/>
<dbReference type="Pfam" id="PF11578">
    <property type="entry name" value="DUF3237"/>
    <property type="match status" value="1"/>
</dbReference>
<protein>
    <submittedName>
        <fullName evidence="1">DUF3237 family protein</fullName>
    </submittedName>
</protein>
<organism evidence="1">
    <name type="scientific">Bacillus velezensis</name>
    <dbReference type="NCBI Taxonomy" id="492670"/>
    <lineage>
        <taxon>Bacteria</taxon>
        <taxon>Bacillati</taxon>
        <taxon>Bacillota</taxon>
        <taxon>Bacilli</taxon>
        <taxon>Bacillales</taxon>
        <taxon>Bacillaceae</taxon>
        <taxon>Bacillus</taxon>
        <taxon>Bacillus amyloliquefaciens group</taxon>
    </lineage>
</organism>
<dbReference type="EMBL" id="WKKV01000001">
    <property type="protein sequence ID" value="MSE00948.1"/>
    <property type="molecule type" value="Genomic_DNA"/>
</dbReference>
<accession>A0A6A8LBB9</accession>
<dbReference type="RefSeq" id="WP_003151533.1">
    <property type="nucleotide sequence ID" value="NZ_CAJGVF010000001.1"/>
</dbReference>
<gene>
    <name evidence="1" type="ORF">GKC39_02590</name>
</gene>
<reference evidence="1" key="1">
    <citation type="submission" date="2019-11" db="EMBL/GenBank/DDBJ databases">
        <title>Draft Genome Sequence of Plant Growth-Promoting Rhizosphere-Associated Bacteria.</title>
        <authorList>
            <person name="Vasilyev I.Y."/>
            <person name="Radchenko V."/>
            <person name="Ilnitskaya E.V."/>
        </authorList>
    </citation>
    <scope>NUCLEOTIDE SEQUENCE</scope>
    <source>
        <strain evidence="1">VRA_517_n</strain>
    </source>
</reference>
<dbReference type="AlphaFoldDB" id="A0A6A8LBB9"/>
<dbReference type="Gene3D" id="2.40.160.20">
    <property type="match status" value="1"/>
</dbReference>
<evidence type="ECO:0000313" key="1">
    <source>
        <dbReference type="EMBL" id="MSE00948.1"/>
    </source>
</evidence>
<name>A0A6A8LBB9_BACVE</name>
<comment type="caution">
    <text evidence="1">The sequence shown here is derived from an EMBL/GenBank/DDBJ whole genome shotgun (WGS) entry which is preliminary data.</text>
</comment>